<protein>
    <submittedName>
        <fullName evidence="2">(rape) hypothetical protein</fullName>
    </submittedName>
</protein>
<name>A0A816IFF6_BRANA</name>
<accession>A0A816IFF6</accession>
<proteinExistence type="predicted"/>
<dbReference type="Proteomes" id="UP001295469">
    <property type="component" value="Chromosome C03"/>
</dbReference>
<evidence type="ECO:0000313" key="2">
    <source>
        <dbReference type="EMBL" id="CAF1710586.1"/>
    </source>
</evidence>
<evidence type="ECO:0000256" key="1">
    <source>
        <dbReference type="SAM" id="Phobius"/>
    </source>
</evidence>
<sequence length="125" mass="13628">MRSVISPAIKQMKLSKSLTVLLSCGEVRTGPEDATDFVSTIFRGVDWLSTSRFNVTKFQLSGFAVNFISTHSSLTQNSLSIYPKGFSTIIIYVVLSLALLVEPRLFLLENKGRSAVLGTGARAPD</sequence>
<keyword evidence="1" id="KW-1133">Transmembrane helix</keyword>
<gene>
    <name evidence="2" type="ORF">DARMORV10_C03P80810.1</name>
</gene>
<dbReference type="EMBL" id="HG994367">
    <property type="protein sequence ID" value="CAF1710586.1"/>
    <property type="molecule type" value="Genomic_DNA"/>
</dbReference>
<keyword evidence="1" id="KW-0812">Transmembrane</keyword>
<keyword evidence="1" id="KW-0472">Membrane</keyword>
<feature type="transmembrane region" description="Helical" evidence="1">
    <location>
        <begin position="81"/>
        <end position="101"/>
    </location>
</feature>
<dbReference type="AlphaFoldDB" id="A0A816IFF6"/>
<reference evidence="2" key="1">
    <citation type="submission" date="2021-01" db="EMBL/GenBank/DDBJ databases">
        <authorList>
            <consortium name="Genoscope - CEA"/>
            <person name="William W."/>
        </authorList>
    </citation>
    <scope>NUCLEOTIDE SEQUENCE</scope>
</reference>
<organism evidence="2">
    <name type="scientific">Brassica napus</name>
    <name type="common">Rape</name>
    <dbReference type="NCBI Taxonomy" id="3708"/>
    <lineage>
        <taxon>Eukaryota</taxon>
        <taxon>Viridiplantae</taxon>
        <taxon>Streptophyta</taxon>
        <taxon>Embryophyta</taxon>
        <taxon>Tracheophyta</taxon>
        <taxon>Spermatophyta</taxon>
        <taxon>Magnoliopsida</taxon>
        <taxon>eudicotyledons</taxon>
        <taxon>Gunneridae</taxon>
        <taxon>Pentapetalae</taxon>
        <taxon>rosids</taxon>
        <taxon>malvids</taxon>
        <taxon>Brassicales</taxon>
        <taxon>Brassicaceae</taxon>
        <taxon>Brassiceae</taxon>
        <taxon>Brassica</taxon>
    </lineage>
</organism>